<feature type="compositionally biased region" description="Low complexity" evidence="1">
    <location>
        <begin position="88"/>
        <end position="101"/>
    </location>
</feature>
<evidence type="ECO:0000256" key="1">
    <source>
        <dbReference type="SAM" id="MobiDB-lite"/>
    </source>
</evidence>
<accession>A0ABU5ZMT4</accession>
<protein>
    <submittedName>
        <fullName evidence="2">Uncharacterized protein</fullName>
    </submittedName>
</protein>
<organism evidence="2 3">
    <name type="scientific">Ferviditalea candida</name>
    <dbReference type="NCBI Taxonomy" id="3108399"/>
    <lineage>
        <taxon>Bacteria</taxon>
        <taxon>Bacillati</taxon>
        <taxon>Bacillota</taxon>
        <taxon>Bacilli</taxon>
        <taxon>Bacillales</taxon>
        <taxon>Paenibacillaceae</taxon>
        <taxon>Ferviditalea</taxon>
    </lineage>
</organism>
<name>A0ABU5ZMT4_9BACL</name>
<dbReference type="Proteomes" id="UP001310386">
    <property type="component" value="Unassembled WGS sequence"/>
</dbReference>
<dbReference type="RefSeq" id="WP_371754543.1">
    <property type="nucleotide sequence ID" value="NZ_JAYJLD010000017.1"/>
</dbReference>
<comment type="caution">
    <text evidence="2">The sequence shown here is derived from an EMBL/GenBank/DDBJ whole genome shotgun (WGS) entry which is preliminary data.</text>
</comment>
<proteinExistence type="predicted"/>
<gene>
    <name evidence="2" type="ORF">VF724_12185</name>
</gene>
<evidence type="ECO:0000313" key="3">
    <source>
        <dbReference type="Proteomes" id="UP001310386"/>
    </source>
</evidence>
<evidence type="ECO:0000313" key="2">
    <source>
        <dbReference type="EMBL" id="MEB3102420.1"/>
    </source>
</evidence>
<feature type="region of interest" description="Disordered" evidence="1">
    <location>
        <begin position="83"/>
        <end position="102"/>
    </location>
</feature>
<keyword evidence="3" id="KW-1185">Reference proteome</keyword>
<dbReference type="EMBL" id="JAYJLD010000017">
    <property type="protein sequence ID" value="MEB3102420.1"/>
    <property type="molecule type" value="Genomic_DNA"/>
</dbReference>
<sequence>MSRNPIKKNMNAEAETSSSFIFTTEIMIQANTNGLALEKLLHALNAAEIADYRIVTGIEIGKQLEQTKQQAQMIKKIDPLIPGKLKTNSPPNAAGPNKNNADTNDISVQIQYYKEQGTLVRLFVVKGQGIRLSIPCRILNFDAATNNISVYHVDEKQTYLFKLNEIDDIIGN</sequence>
<reference evidence="2" key="1">
    <citation type="submission" date="2023-12" db="EMBL/GenBank/DDBJ databases">
        <title>Fervidustalea candida gen. nov., sp. nov., a novel member of the family Paenibacillaceae isolated from a geothermal area.</title>
        <authorList>
            <person name="Li W.-J."/>
            <person name="Jiao J.-Y."/>
            <person name="Chen Y."/>
        </authorList>
    </citation>
    <scope>NUCLEOTIDE SEQUENCE</scope>
    <source>
        <strain evidence="2">SYSU GA230002</strain>
    </source>
</reference>